<reference evidence="1 2" key="1">
    <citation type="submission" date="2014-08" db="EMBL/GenBank/DDBJ databases">
        <title>Complete genome sequence of Corynebacterium sphenisci CECT 5990(T) (=DSM 44792(T)), isolated from healthy wild penguins.</title>
        <authorList>
            <person name="Ruckert C."/>
            <person name="Albersmeier A."/>
            <person name="Winkler A."/>
            <person name="Kalinowski J."/>
        </authorList>
    </citation>
    <scope>NUCLEOTIDE SEQUENCE [LARGE SCALE GENOMIC DNA]</scope>
    <source>
        <strain evidence="1 2">DSM 44792</strain>
    </source>
</reference>
<keyword evidence="2" id="KW-1185">Reference proteome</keyword>
<accession>A0A1L7CYV1</accession>
<dbReference type="RefSeq" id="WP_075692461.1">
    <property type="nucleotide sequence ID" value="NZ_CP009248.1"/>
</dbReference>
<dbReference type="EMBL" id="CP009248">
    <property type="protein sequence ID" value="APT91065.1"/>
    <property type="molecule type" value="Genomic_DNA"/>
</dbReference>
<protein>
    <submittedName>
        <fullName evidence="1">Uncharacterized protein</fullName>
    </submittedName>
</protein>
<organism evidence="1 2">
    <name type="scientific">Corynebacterium sphenisci DSM 44792</name>
    <dbReference type="NCBI Taxonomy" id="1437874"/>
    <lineage>
        <taxon>Bacteria</taxon>
        <taxon>Bacillati</taxon>
        <taxon>Actinomycetota</taxon>
        <taxon>Actinomycetes</taxon>
        <taxon>Mycobacteriales</taxon>
        <taxon>Corynebacteriaceae</taxon>
        <taxon>Corynebacterium</taxon>
    </lineage>
</organism>
<dbReference type="AlphaFoldDB" id="A0A1L7CYV1"/>
<evidence type="ECO:0000313" key="2">
    <source>
        <dbReference type="Proteomes" id="UP000185469"/>
    </source>
</evidence>
<dbReference type="Proteomes" id="UP000185469">
    <property type="component" value="Chromosome"/>
</dbReference>
<dbReference type="STRING" id="1437874.CSPHI_08550"/>
<evidence type="ECO:0000313" key="1">
    <source>
        <dbReference type="EMBL" id="APT91065.1"/>
    </source>
</evidence>
<sequence length="141" mass="14385">MEGHPLPWTVAGGVLRDAAGARVGAGWAARPRGGSVAVTAPDGRRWTARPARLLLSDVRVDAPAGRLLLRRAPRGAGLGRFTRLISRADGAGPALRSVAGPGGITLDLAEPAAADPGLDRESLIIAALLCAHLDGPGRLRG</sequence>
<proteinExistence type="predicted"/>
<gene>
    <name evidence="1" type="ORF">CSPHI_08550</name>
</gene>
<dbReference type="KEGG" id="csph:CSPHI_08550"/>
<name>A0A1L7CYV1_9CORY</name>